<dbReference type="AlphaFoldDB" id="A0A3B0NJJ6"/>
<proteinExistence type="predicted"/>
<evidence type="ECO:0000313" key="3">
    <source>
        <dbReference type="EMBL" id="SVP95500.1"/>
    </source>
</evidence>
<dbReference type="GO" id="GO:0000076">
    <property type="term" value="P:DNA replication checkpoint signaling"/>
    <property type="evidence" value="ECO:0007669"/>
    <property type="project" value="TreeGrafter"/>
</dbReference>
<dbReference type="EMBL" id="UIVT01000004">
    <property type="protein sequence ID" value="SVP94828.1"/>
    <property type="molecule type" value="Genomic_DNA"/>
</dbReference>
<dbReference type="GO" id="GO:0071479">
    <property type="term" value="P:cellular response to ionizing radiation"/>
    <property type="evidence" value="ECO:0007669"/>
    <property type="project" value="TreeGrafter"/>
</dbReference>
<organism evidence="2">
    <name type="scientific">Theileria annulata</name>
    <dbReference type="NCBI Taxonomy" id="5874"/>
    <lineage>
        <taxon>Eukaryota</taxon>
        <taxon>Sar</taxon>
        <taxon>Alveolata</taxon>
        <taxon>Apicomplexa</taxon>
        <taxon>Aconoidasida</taxon>
        <taxon>Piroplasmida</taxon>
        <taxon>Theileriidae</taxon>
        <taxon>Theileria</taxon>
    </lineage>
</organism>
<feature type="compositionally biased region" description="Basic and acidic residues" evidence="1">
    <location>
        <begin position="380"/>
        <end position="390"/>
    </location>
</feature>
<feature type="region of interest" description="Disordered" evidence="1">
    <location>
        <begin position="371"/>
        <end position="390"/>
    </location>
</feature>
<dbReference type="VEuPathDB" id="PiroplasmaDB:TA10220"/>
<accession>A0A3B0NJJ6</accession>
<dbReference type="GO" id="GO:0006281">
    <property type="term" value="P:DNA repair"/>
    <property type="evidence" value="ECO:0007669"/>
    <property type="project" value="TreeGrafter"/>
</dbReference>
<evidence type="ECO:0000313" key="2">
    <source>
        <dbReference type="EMBL" id="SVP94828.1"/>
    </source>
</evidence>
<evidence type="ECO:0000256" key="1">
    <source>
        <dbReference type="SAM" id="MobiDB-lite"/>
    </source>
</evidence>
<name>A0A3B0NJJ6_THEAN</name>
<reference evidence="2" key="1">
    <citation type="submission" date="2018-07" db="EMBL/GenBank/DDBJ databases">
        <authorList>
            <person name="Quirk P.G."/>
            <person name="Krulwich T.A."/>
        </authorList>
    </citation>
    <scope>NUCLEOTIDE SEQUENCE</scope>
    <source>
        <strain evidence="2">Anand</strain>
    </source>
</reference>
<dbReference type="SUPFAM" id="SSF55979">
    <property type="entry name" value="DNA clamp"/>
    <property type="match status" value="1"/>
</dbReference>
<dbReference type="InterPro" id="IPR046938">
    <property type="entry name" value="DNA_clamp_sf"/>
</dbReference>
<dbReference type="EMBL" id="UIVS01000004">
    <property type="protein sequence ID" value="SVP95500.1"/>
    <property type="molecule type" value="Genomic_DNA"/>
</dbReference>
<protein>
    <submittedName>
        <fullName evidence="2">Rad9, putative</fullName>
    </submittedName>
</protein>
<dbReference type="Gene3D" id="3.70.10.10">
    <property type="match status" value="1"/>
</dbReference>
<dbReference type="Pfam" id="PF04139">
    <property type="entry name" value="Rad9"/>
    <property type="match status" value="1"/>
</dbReference>
<gene>
    <name evidence="2" type="ORF">TAT_000366100</name>
    <name evidence="3" type="ORF">TAV_000366100</name>
</gene>
<dbReference type="PANTHER" id="PTHR15237">
    <property type="entry name" value="DNA REPAIR PROTEIN RAD9"/>
    <property type="match status" value="1"/>
</dbReference>
<dbReference type="GO" id="GO:0031573">
    <property type="term" value="P:mitotic intra-S DNA damage checkpoint signaling"/>
    <property type="evidence" value="ECO:0007669"/>
    <property type="project" value="TreeGrafter"/>
</dbReference>
<dbReference type="InterPro" id="IPR007268">
    <property type="entry name" value="Rad9/Ddc1"/>
</dbReference>
<dbReference type="PANTHER" id="PTHR15237:SF0">
    <property type="entry name" value="CELL CYCLE CHECKPOINT CONTROL PROTEIN"/>
    <property type="match status" value="1"/>
</dbReference>
<sequence>MEYELNGFNALILKKTILLFRHISQDLQIIASENGLNLYALDQSNSVWLHIQLGRNFFERIQYRNSESSDSDPSSKVKHWFVSTKQLCQSLSIIIPPTQKKSPFDAILIKDLHNHENLKSSFGLDRLIIKEYQESVDFLSLIFVCSNKNIIRSATIGFQEYKLSIPDDLGWSNWHYLRISPTVFYKSISPFSSQYNDLSITYNDSKEDLLLNVINNTSKLTKNKNRKRIVSGNVLINSRHFHKLDLDDDLTYPSDITISIKEFLSLLSFCESVKCPLSIILRNPGDPVIALFGGSVDACESVTTNLNIHNIVYNGCNESKIETPETKIINDNISLSGSLWISSFKAEKTSQTTNEEQRDELNVKEVDLFQPEFSPQQKAPEPKPSKPKYTDEELDEIYNTLLKDFVTDNTKENTVNKDKTGIFNTYISFNLNFNRSDITF</sequence>
<dbReference type="GO" id="GO:0030896">
    <property type="term" value="C:checkpoint clamp complex"/>
    <property type="evidence" value="ECO:0007669"/>
    <property type="project" value="InterPro"/>
</dbReference>